<accession>A0A285G162</accession>
<dbReference type="AlphaFoldDB" id="A0A285G162"/>
<dbReference type="InterPro" id="IPR015943">
    <property type="entry name" value="WD40/YVTN_repeat-like_dom_sf"/>
</dbReference>
<dbReference type="SUPFAM" id="SSF50998">
    <property type="entry name" value="Quinoprotein alcohol dehydrogenase-like"/>
    <property type="match status" value="1"/>
</dbReference>
<organism evidence="1 2">
    <name type="scientific">Orenia metallireducens</name>
    <dbReference type="NCBI Taxonomy" id="1413210"/>
    <lineage>
        <taxon>Bacteria</taxon>
        <taxon>Bacillati</taxon>
        <taxon>Bacillota</taxon>
        <taxon>Clostridia</taxon>
        <taxon>Halanaerobiales</taxon>
        <taxon>Halobacteroidaceae</taxon>
        <taxon>Orenia</taxon>
    </lineage>
</organism>
<dbReference type="Gene3D" id="2.130.10.10">
    <property type="entry name" value="YVTN repeat-like/Quinoprotein amine dehydrogenase"/>
    <property type="match status" value="1"/>
</dbReference>
<name>A0A285G162_9FIRM</name>
<evidence type="ECO:0000313" key="2">
    <source>
        <dbReference type="Proteomes" id="UP000219573"/>
    </source>
</evidence>
<dbReference type="RefSeq" id="WP_097016742.1">
    <property type="nucleotide sequence ID" value="NZ_OBDZ01000004.1"/>
</dbReference>
<reference evidence="2" key="1">
    <citation type="submission" date="2017-09" db="EMBL/GenBank/DDBJ databases">
        <authorList>
            <person name="Varghese N."/>
            <person name="Submissions S."/>
        </authorList>
    </citation>
    <scope>NUCLEOTIDE SEQUENCE [LARGE SCALE GENOMIC DNA]</scope>
    <source>
        <strain evidence="2">MSL47</strain>
    </source>
</reference>
<protein>
    <submittedName>
        <fullName evidence="1">Uncharacterized protein</fullName>
    </submittedName>
</protein>
<sequence length="538" mass="60515">MIKKQLFIIFSLLFIISLVGCSSTKETGIITKNSLTVSIKNNIQTQTLQPNIPMTIISYTISGIGPNNETFTENTSDSFCEIKDLSIGTWEITVEGYNSEKTKIALGTTSAIIKAGEATQTDVTVTPLTDSGTFSLNLSWPSEEITDPIITASITSSSSEITTDISSKINLLNNTANYTEKLEPGYYKFSLSLNDGETLIWQTQEAMRIVGEQTTSAIYELNVNDLEEPQNNNSESGIQISVTTELNNPINISLYGGKSDLGIKETMTVSASTDQVVDSYQWYLNGQLLNDEIDKEITIGSNLGTGHYKLTCLVKKNNILSSEEFNFSVRQGITGIGEINLASAINDVIWDGTNYWGYRFDTLYKYDSNFNVLEEHNLSLSSNIMGITWDGSNFWILSYSTLYKIDSTYNIVESFEVPLDWVGAIAWDGQHLWIATDNLIVEYDTNLNEIARYTDNIPSIEEMTWVNNNLWIMDRSIYPELYLFDSSLEKVYKYDVYDNIPNKEFQNDVSGLVWDGSNFITFSRSEFKRAYKIYGLQP</sequence>
<proteinExistence type="predicted"/>
<dbReference type="InterPro" id="IPR011047">
    <property type="entry name" value="Quinoprotein_ADH-like_sf"/>
</dbReference>
<evidence type="ECO:0000313" key="1">
    <source>
        <dbReference type="EMBL" id="SNY17158.1"/>
    </source>
</evidence>
<dbReference type="EMBL" id="OBDZ01000004">
    <property type="protein sequence ID" value="SNY17158.1"/>
    <property type="molecule type" value="Genomic_DNA"/>
</dbReference>
<keyword evidence="2" id="KW-1185">Reference proteome</keyword>
<gene>
    <name evidence="1" type="ORF">SAMN06265827_10499</name>
</gene>
<dbReference type="OrthoDB" id="5846989at2"/>
<dbReference type="PROSITE" id="PS51257">
    <property type="entry name" value="PROKAR_LIPOPROTEIN"/>
    <property type="match status" value="1"/>
</dbReference>
<dbReference type="Proteomes" id="UP000219573">
    <property type="component" value="Unassembled WGS sequence"/>
</dbReference>